<dbReference type="eggNOG" id="KOG1550">
    <property type="taxonomic scope" value="Eukaryota"/>
</dbReference>
<organism evidence="2">
    <name type="scientific">Micromonas pusilla (strain CCMP1545)</name>
    <name type="common">Picoplanktonic green alga</name>
    <dbReference type="NCBI Taxonomy" id="564608"/>
    <lineage>
        <taxon>Eukaryota</taxon>
        <taxon>Viridiplantae</taxon>
        <taxon>Chlorophyta</taxon>
        <taxon>Mamiellophyceae</taxon>
        <taxon>Mamiellales</taxon>
        <taxon>Mamiellaceae</taxon>
        <taxon>Micromonas</taxon>
    </lineage>
</organism>
<dbReference type="Proteomes" id="UP000001876">
    <property type="component" value="Unassembled WGS sequence"/>
</dbReference>
<dbReference type="RefSeq" id="XP_003062776.1">
    <property type="nucleotide sequence ID" value="XM_003062730.1"/>
</dbReference>
<dbReference type="Pfam" id="PF08238">
    <property type="entry name" value="Sel1"/>
    <property type="match status" value="5"/>
</dbReference>
<dbReference type="OrthoDB" id="272077at2759"/>
<dbReference type="KEGG" id="mpp:MICPUCDRAFT_52526"/>
<dbReference type="SUPFAM" id="SSF81901">
    <property type="entry name" value="HCP-like"/>
    <property type="match status" value="1"/>
</dbReference>
<dbReference type="SMART" id="SM00671">
    <property type="entry name" value="SEL1"/>
    <property type="match status" value="3"/>
</dbReference>
<dbReference type="SUPFAM" id="SSF81383">
    <property type="entry name" value="F-box domain"/>
    <property type="match status" value="1"/>
</dbReference>
<evidence type="ECO:0000313" key="2">
    <source>
        <dbReference type="Proteomes" id="UP000001876"/>
    </source>
</evidence>
<dbReference type="PANTHER" id="PTHR43628">
    <property type="entry name" value="ACTIVATOR OF C KINASE PROTEIN 1-RELATED"/>
    <property type="match status" value="1"/>
</dbReference>
<keyword evidence="2" id="KW-1185">Reference proteome</keyword>
<dbReference type="InterPro" id="IPR036047">
    <property type="entry name" value="F-box-like_dom_sf"/>
</dbReference>
<sequence length="227" mass="25056">MQTRSSTGFNTIPENVAAVVFSHLGDDPRDRVALAQVSKVWRDAEKSDASLPGGSPRALFELGRGLYDAGKRKRAVYWWRRATGDADAICWIGSCYLYGYGVKRDVTKAVEWFERASRCGHAEATYYLAGCYVEGLGVEKNIVKSLELYVKAAELGEKGAAYALGFIYRYGPYARRYAGDASRDNDAFRDVAVNKTEALKWHRVAVELGATYAQDEVDALEAELAAA</sequence>
<dbReference type="AlphaFoldDB" id="C1N4E4"/>
<dbReference type="InterPro" id="IPR052945">
    <property type="entry name" value="Mitotic_Regulator"/>
</dbReference>
<name>C1N4E4_MICPC</name>
<dbReference type="STRING" id="564608.C1N4E4"/>
<dbReference type="CDD" id="cd09917">
    <property type="entry name" value="F-box_SF"/>
    <property type="match status" value="1"/>
</dbReference>
<gene>
    <name evidence="1" type="ORF">MICPUCDRAFT_52526</name>
</gene>
<evidence type="ECO:0000313" key="1">
    <source>
        <dbReference type="EMBL" id="EEH52715.1"/>
    </source>
</evidence>
<dbReference type="InterPro" id="IPR011990">
    <property type="entry name" value="TPR-like_helical_dom_sf"/>
</dbReference>
<protein>
    <submittedName>
        <fullName evidence="1">Predicted protein</fullName>
    </submittedName>
</protein>
<dbReference type="InterPro" id="IPR006597">
    <property type="entry name" value="Sel1-like"/>
</dbReference>
<dbReference type="PANTHER" id="PTHR43628:SF1">
    <property type="entry name" value="CHITIN SYNTHASE REGULATORY FACTOR 2-RELATED"/>
    <property type="match status" value="1"/>
</dbReference>
<dbReference type="Gene3D" id="1.25.40.10">
    <property type="entry name" value="Tetratricopeptide repeat domain"/>
    <property type="match status" value="1"/>
</dbReference>
<proteinExistence type="predicted"/>
<dbReference type="EMBL" id="GG663747">
    <property type="protein sequence ID" value="EEH52715.1"/>
    <property type="molecule type" value="Genomic_DNA"/>
</dbReference>
<reference evidence="1 2" key="1">
    <citation type="journal article" date="2009" name="Science">
        <title>Green evolution and dynamic adaptations revealed by genomes of the marine picoeukaryotes Micromonas.</title>
        <authorList>
            <person name="Worden A.Z."/>
            <person name="Lee J.H."/>
            <person name="Mock T."/>
            <person name="Rouze P."/>
            <person name="Simmons M.P."/>
            <person name="Aerts A.L."/>
            <person name="Allen A.E."/>
            <person name="Cuvelier M.L."/>
            <person name="Derelle E."/>
            <person name="Everett M.V."/>
            <person name="Foulon E."/>
            <person name="Grimwood J."/>
            <person name="Gundlach H."/>
            <person name="Henrissat B."/>
            <person name="Napoli C."/>
            <person name="McDonald S.M."/>
            <person name="Parker M.S."/>
            <person name="Rombauts S."/>
            <person name="Salamov A."/>
            <person name="Von Dassow P."/>
            <person name="Badger J.H."/>
            <person name="Coutinho P.M."/>
            <person name="Demir E."/>
            <person name="Dubchak I."/>
            <person name="Gentemann C."/>
            <person name="Eikrem W."/>
            <person name="Gready J.E."/>
            <person name="John U."/>
            <person name="Lanier W."/>
            <person name="Lindquist E.A."/>
            <person name="Lucas S."/>
            <person name="Mayer K.F."/>
            <person name="Moreau H."/>
            <person name="Not F."/>
            <person name="Otillar R."/>
            <person name="Panaud O."/>
            <person name="Pangilinan J."/>
            <person name="Paulsen I."/>
            <person name="Piegu B."/>
            <person name="Poliakov A."/>
            <person name="Robbens S."/>
            <person name="Schmutz J."/>
            <person name="Toulza E."/>
            <person name="Wyss T."/>
            <person name="Zelensky A."/>
            <person name="Zhou K."/>
            <person name="Armbrust E.V."/>
            <person name="Bhattacharya D."/>
            <person name="Goodenough U.W."/>
            <person name="Van de Peer Y."/>
            <person name="Grigoriev I.V."/>
        </authorList>
    </citation>
    <scope>NUCLEOTIDE SEQUENCE [LARGE SCALE GENOMIC DNA]</scope>
    <source>
        <strain evidence="1 2">CCMP1545</strain>
    </source>
</reference>
<dbReference type="GeneID" id="9688424"/>
<accession>C1N4E4</accession>